<gene>
    <name evidence="2" type="primary">6050396</name>
    <name evidence="1" type="ORF">CpipJ_CPIJ016290</name>
</gene>
<accession>B0XBI7</accession>
<dbReference type="InParanoid" id="B0XBI7"/>
<dbReference type="HOGENOM" id="CLU_2592126_0_0_1"/>
<dbReference type="OMA" id="HYQWYLE"/>
<reference evidence="1" key="1">
    <citation type="submission" date="2007-03" db="EMBL/GenBank/DDBJ databases">
        <title>Annotation of Culex pipiens quinquefasciatus.</title>
        <authorList>
            <consortium name="The Broad Institute Genome Sequencing Platform"/>
            <person name="Atkinson P.W."/>
            <person name="Hemingway J."/>
            <person name="Christensen B.M."/>
            <person name="Higgs S."/>
            <person name="Kodira C."/>
            <person name="Hannick L."/>
            <person name="Megy K."/>
            <person name="O'Leary S."/>
            <person name="Pearson M."/>
            <person name="Haas B.J."/>
            <person name="Mauceli E."/>
            <person name="Wortman J.R."/>
            <person name="Lee N.H."/>
            <person name="Guigo R."/>
            <person name="Stanke M."/>
            <person name="Alvarado L."/>
            <person name="Amedeo P."/>
            <person name="Antoine C.H."/>
            <person name="Arensburger P."/>
            <person name="Bidwell S.L."/>
            <person name="Crawford M."/>
            <person name="Camaro F."/>
            <person name="Devon K."/>
            <person name="Engels R."/>
            <person name="Hammond M."/>
            <person name="Howarth C."/>
            <person name="Koehrsen M."/>
            <person name="Lawson D."/>
            <person name="Montgomery P."/>
            <person name="Nene V."/>
            <person name="Nusbaum C."/>
            <person name="Puiu D."/>
            <person name="Romero-Severson J."/>
            <person name="Severson D.W."/>
            <person name="Shumway M."/>
            <person name="Sisk P."/>
            <person name="Stolte C."/>
            <person name="Zeng Q."/>
            <person name="Eisenstadt E."/>
            <person name="Fraser-Liggett C."/>
            <person name="Strausberg R."/>
            <person name="Galagan J."/>
            <person name="Birren B."/>
            <person name="Collins F.H."/>
        </authorList>
    </citation>
    <scope>NUCLEOTIDE SEQUENCE [LARGE SCALE GENOMIC DNA]</scope>
    <source>
        <strain evidence="1">JHB</strain>
    </source>
</reference>
<evidence type="ECO:0000313" key="2">
    <source>
        <dbReference type="EnsemblMetazoa" id="CPIJ016290-PA"/>
    </source>
</evidence>
<evidence type="ECO:0000313" key="3">
    <source>
        <dbReference type="Proteomes" id="UP000002320"/>
    </source>
</evidence>
<dbReference type="VEuPathDB" id="VectorBase:CQUJHB002131"/>
<proteinExistence type="predicted"/>
<evidence type="ECO:0000313" key="1">
    <source>
        <dbReference type="EMBL" id="EDS44299.1"/>
    </source>
</evidence>
<protein>
    <submittedName>
        <fullName evidence="1 2">Olfactory receptor</fullName>
    </submittedName>
</protein>
<dbReference type="EnsemblMetazoa" id="CPIJ016290-RA">
    <property type="protein sequence ID" value="CPIJ016290-PA"/>
    <property type="gene ID" value="CPIJ016290"/>
</dbReference>
<dbReference type="EMBL" id="DS232637">
    <property type="protein sequence ID" value="EDS44299.1"/>
    <property type="molecule type" value="Genomic_DNA"/>
</dbReference>
<dbReference type="AlphaFoldDB" id="B0XBI7"/>
<dbReference type="OrthoDB" id="6617147at2759"/>
<organism>
    <name type="scientific">Culex quinquefasciatus</name>
    <name type="common">Southern house mosquito</name>
    <name type="synonym">Culex pungens</name>
    <dbReference type="NCBI Taxonomy" id="7176"/>
    <lineage>
        <taxon>Eukaryota</taxon>
        <taxon>Metazoa</taxon>
        <taxon>Ecdysozoa</taxon>
        <taxon>Arthropoda</taxon>
        <taxon>Hexapoda</taxon>
        <taxon>Insecta</taxon>
        <taxon>Pterygota</taxon>
        <taxon>Neoptera</taxon>
        <taxon>Endopterygota</taxon>
        <taxon>Diptera</taxon>
        <taxon>Nematocera</taxon>
        <taxon>Culicoidea</taxon>
        <taxon>Culicidae</taxon>
        <taxon>Culicinae</taxon>
        <taxon>Culicini</taxon>
        <taxon>Culex</taxon>
        <taxon>Culex</taxon>
    </lineage>
</organism>
<dbReference type="VEuPathDB" id="VectorBase:CPIJ016290"/>
<reference evidence="2" key="2">
    <citation type="submission" date="2021-02" db="UniProtKB">
        <authorList>
            <consortium name="EnsemblMetazoa"/>
        </authorList>
    </citation>
    <scope>IDENTIFICATION</scope>
    <source>
        <strain evidence="2">JHB</strain>
    </source>
</reference>
<sequence>MMSTAQRTMLMKGNERGGCLFYYPWYKEPIWVQKVFLRMIQRGQRPTGITAAKFYYVDVNRLGVVFQASYSYYLILKNSF</sequence>
<name>B0XBI7_CULQU</name>
<dbReference type="Proteomes" id="UP000002320">
    <property type="component" value="Unassembled WGS sequence"/>
</dbReference>
<keyword evidence="3" id="KW-1185">Reference proteome</keyword>
<keyword evidence="1" id="KW-0675">Receptor</keyword>
<dbReference type="KEGG" id="cqu:CpipJ_CPIJ016290"/>